<keyword evidence="1" id="KW-0812">Transmembrane</keyword>
<feature type="transmembrane region" description="Helical" evidence="1">
    <location>
        <begin position="94"/>
        <end position="117"/>
    </location>
</feature>
<evidence type="ECO:0000313" key="3">
    <source>
        <dbReference type="Proteomes" id="UP001180087"/>
    </source>
</evidence>
<gene>
    <name evidence="2" type="ORF">QR721_10720</name>
</gene>
<feature type="transmembrane region" description="Helical" evidence="1">
    <location>
        <begin position="32"/>
        <end position="52"/>
    </location>
</feature>
<accession>A0ABY9KTP8</accession>
<evidence type="ECO:0000256" key="1">
    <source>
        <dbReference type="SAM" id="Phobius"/>
    </source>
</evidence>
<keyword evidence="1" id="KW-0472">Membrane</keyword>
<dbReference type="EMBL" id="CP129113">
    <property type="protein sequence ID" value="WLV24106.1"/>
    <property type="molecule type" value="Genomic_DNA"/>
</dbReference>
<feature type="transmembrane region" description="Helical" evidence="1">
    <location>
        <begin position="9"/>
        <end position="26"/>
    </location>
</feature>
<proteinExistence type="predicted"/>
<reference evidence="2" key="1">
    <citation type="submission" date="2023-06" db="EMBL/GenBank/DDBJ databases">
        <title>A Treasure from Seagulls: Isolation and Description of Aciduricobacillus qingdaonensis gen. nov., sp. nov., a Rare Obligately Uric Acid-utilizing Member in the Family Bacillaceae.</title>
        <authorList>
            <person name="Liu W."/>
            <person name="Wang B."/>
        </authorList>
    </citation>
    <scope>NUCLEOTIDE SEQUENCE</scope>
    <source>
        <strain evidence="2">44XB</strain>
    </source>
</reference>
<protein>
    <submittedName>
        <fullName evidence="2">Uncharacterized protein</fullName>
    </submittedName>
</protein>
<name>A0ABY9KTP8_9BACI</name>
<feature type="transmembrane region" description="Helical" evidence="1">
    <location>
        <begin position="64"/>
        <end position="88"/>
    </location>
</feature>
<organism evidence="2 3">
    <name type="scientific">Aciduricibacillus chroicocephali</name>
    <dbReference type="NCBI Taxonomy" id="3054939"/>
    <lineage>
        <taxon>Bacteria</taxon>
        <taxon>Bacillati</taxon>
        <taxon>Bacillota</taxon>
        <taxon>Bacilli</taxon>
        <taxon>Bacillales</taxon>
        <taxon>Bacillaceae</taxon>
        <taxon>Aciduricibacillus</taxon>
    </lineage>
</organism>
<sequence length="131" mass="14462">MTKIWNRTAIVYLSLCIAAWVSTLFVKAGLHMILIGSTILVGGLIMWLAGLIHKKRPCISEHILALFHFWFYQFGTPALLLAFYLTLYGQAPDLALALFSVGGAFMVLGTILFIIVIRQQGGFMKKRAGSG</sequence>
<dbReference type="Proteomes" id="UP001180087">
    <property type="component" value="Chromosome"/>
</dbReference>
<keyword evidence="3" id="KW-1185">Reference proteome</keyword>
<keyword evidence="1" id="KW-1133">Transmembrane helix</keyword>
<dbReference type="RefSeq" id="WP_348026799.1">
    <property type="nucleotide sequence ID" value="NZ_CP129113.1"/>
</dbReference>
<evidence type="ECO:0000313" key="2">
    <source>
        <dbReference type="EMBL" id="WLV24106.1"/>
    </source>
</evidence>